<dbReference type="OrthoDB" id="5275938at2759"/>
<dbReference type="AlphaFoldDB" id="A0A6A6CIR8"/>
<feature type="compositionally biased region" description="Polar residues" evidence="1">
    <location>
        <begin position="9"/>
        <end position="18"/>
    </location>
</feature>
<dbReference type="RefSeq" id="XP_033666478.1">
    <property type="nucleotide sequence ID" value="XM_033813019.1"/>
</dbReference>
<feature type="region of interest" description="Disordered" evidence="1">
    <location>
        <begin position="1"/>
        <end position="35"/>
    </location>
</feature>
<evidence type="ECO:0000313" key="2">
    <source>
        <dbReference type="EMBL" id="KAF2165589.1"/>
    </source>
</evidence>
<keyword evidence="3" id="KW-1185">Reference proteome</keyword>
<name>A0A6A6CIR8_ZASCE</name>
<sequence>MAAPRPLTFPSTSPSTAMSRKRTADDMEQETDSATGLIQLSRSGDIIFEVGMGEEQRRIQVSSALLTMFSTAFVAPLGPHFREGRNLGDAQNPATKPLPEDEPEAMSDLFRLLHHVPVPALATGRDAKRIFAFARAADKWCCSEILGLQAQGMLLAARLRLKEKFGRYEFHLLQLIAASYLFNQDQLFASLVGMLRLSSKESFLDLCIKMDDATLPEHFYRP</sequence>
<dbReference type="GeneID" id="54566291"/>
<accession>A0A6A6CIR8</accession>
<proteinExistence type="predicted"/>
<dbReference type="EMBL" id="ML993599">
    <property type="protein sequence ID" value="KAF2165589.1"/>
    <property type="molecule type" value="Genomic_DNA"/>
</dbReference>
<reference evidence="2" key="1">
    <citation type="journal article" date="2020" name="Stud. Mycol.">
        <title>101 Dothideomycetes genomes: a test case for predicting lifestyles and emergence of pathogens.</title>
        <authorList>
            <person name="Haridas S."/>
            <person name="Albert R."/>
            <person name="Binder M."/>
            <person name="Bloem J."/>
            <person name="Labutti K."/>
            <person name="Salamov A."/>
            <person name="Andreopoulos B."/>
            <person name="Baker S."/>
            <person name="Barry K."/>
            <person name="Bills G."/>
            <person name="Bluhm B."/>
            <person name="Cannon C."/>
            <person name="Castanera R."/>
            <person name="Culley D."/>
            <person name="Daum C."/>
            <person name="Ezra D."/>
            <person name="Gonzalez J."/>
            <person name="Henrissat B."/>
            <person name="Kuo A."/>
            <person name="Liang C."/>
            <person name="Lipzen A."/>
            <person name="Lutzoni F."/>
            <person name="Magnuson J."/>
            <person name="Mondo S."/>
            <person name="Nolan M."/>
            <person name="Ohm R."/>
            <person name="Pangilinan J."/>
            <person name="Park H.-J."/>
            <person name="Ramirez L."/>
            <person name="Alfaro M."/>
            <person name="Sun H."/>
            <person name="Tritt A."/>
            <person name="Yoshinaga Y."/>
            <person name="Zwiers L.-H."/>
            <person name="Turgeon B."/>
            <person name="Goodwin S."/>
            <person name="Spatafora J."/>
            <person name="Crous P."/>
            <person name="Grigoriev I."/>
        </authorList>
    </citation>
    <scope>NUCLEOTIDE SEQUENCE</scope>
    <source>
        <strain evidence="2">ATCC 36951</strain>
    </source>
</reference>
<evidence type="ECO:0008006" key="4">
    <source>
        <dbReference type="Google" id="ProtNLM"/>
    </source>
</evidence>
<gene>
    <name evidence="2" type="ORF">M409DRAFT_55490</name>
</gene>
<dbReference type="Proteomes" id="UP000799537">
    <property type="component" value="Unassembled WGS sequence"/>
</dbReference>
<protein>
    <recommendedName>
        <fullName evidence="4">BTB domain-containing protein</fullName>
    </recommendedName>
</protein>
<evidence type="ECO:0000313" key="3">
    <source>
        <dbReference type="Proteomes" id="UP000799537"/>
    </source>
</evidence>
<organism evidence="2 3">
    <name type="scientific">Zasmidium cellare ATCC 36951</name>
    <dbReference type="NCBI Taxonomy" id="1080233"/>
    <lineage>
        <taxon>Eukaryota</taxon>
        <taxon>Fungi</taxon>
        <taxon>Dikarya</taxon>
        <taxon>Ascomycota</taxon>
        <taxon>Pezizomycotina</taxon>
        <taxon>Dothideomycetes</taxon>
        <taxon>Dothideomycetidae</taxon>
        <taxon>Mycosphaerellales</taxon>
        <taxon>Mycosphaerellaceae</taxon>
        <taxon>Zasmidium</taxon>
    </lineage>
</organism>
<evidence type="ECO:0000256" key="1">
    <source>
        <dbReference type="SAM" id="MobiDB-lite"/>
    </source>
</evidence>